<name>A0ABR9DKI2_9GAMM</name>
<dbReference type="RefSeq" id="WP_192396106.1">
    <property type="nucleotide sequence ID" value="NZ_CAJHIU010000003.1"/>
</dbReference>
<gene>
    <name evidence="1" type="ORF">EBB_23695</name>
</gene>
<sequence>MDARIALTTFKGWGYLGVAFKIGYTLGEILNENTDIQKFIAQNLDKVVNALHTSNITNTQLGEEGDGE</sequence>
<proteinExistence type="predicted"/>
<accession>A0ABR9DKI2</accession>
<evidence type="ECO:0000313" key="2">
    <source>
        <dbReference type="Proteomes" id="UP000641152"/>
    </source>
</evidence>
<keyword evidence="2" id="KW-1185">Reference proteome</keyword>
<protein>
    <submittedName>
        <fullName evidence="1">Uncharacterized protein</fullName>
    </submittedName>
</protein>
<reference evidence="1 2" key="1">
    <citation type="submission" date="2020-09" db="EMBL/GenBank/DDBJ databases">
        <title>Methylomonas albis sp. nov. and Methylomonas fluvii sp. nov.: Two cold-adapted methanotrophs from the River Elbe and an amended description of Methylovulum psychrotolerans strain Eb1.</title>
        <authorList>
            <person name="Bussmann I.K."/>
            <person name="Klings K.-W."/>
            <person name="Warnstedt J."/>
            <person name="Hoppert M."/>
            <person name="Saborowski A."/>
            <person name="Horn F."/>
            <person name="Liebner S."/>
        </authorList>
    </citation>
    <scope>NUCLEOTIDE SEQUENCE [LARGE SCALE GENOMIC DNA]</scope>
    <source>
        <strain evidence="1 2">EbB</strain>
    </source>
</reference>
<comment type="caution">
    <text evidence="1">The sequence shown here is derived from an EMBL/GenBank/DDBJ whole genome shotgun (WGS) entry which is preliminary data.</text>
</comment>
<dbReference type="Proteomes" id="UP000641152">
    <property type="component" value="Unassembled WGS sequence"/>
</dbReference>
<dbReference type="EMBL" id="JACXST010000003">
    <property type="protein sequence ID" value="MBD9363430.1"/>
    <property type="molecule type" value="Genomic_DNA"/>
</dbReference>
<evidence type="ECO:0000313" key="1">
    <source>
        <dbReference type="EMBL" id="MBD9363430.1"/>
    </source>
</evidence>
<organism evidence="1 2">
    <name type="scientific">Methylomonas fluvii</name>
    <dbReference type="NCBI Taxonomy" id="1854564"/>
    <lineage>
        <taxon>Bacteria</taxon>
        <taxon>Pseudomonadati</taxon>
        <taxon>Pseudomonadota</taxon>
        <taxon>Gammaproteobacteria</taxon>
        <taxon>Methylococcales</taxon>
        <taxon>Methylococcaceae</taxon>
        <taxon>Methylomonas</taxon>
    </lineage>
</organism>